<feature type="compositionally biased region" description="Polar residues" evidence="1">
    <location>
        <begin position="31"/>
        <end position="41"/>
    </location>
</feature>
<feature type="compositionally biased region" description="Polar residues" evidence="1">
    <location>
        <begin position="1"/>
        <end position="17"/>
    </location>
</feature>
<reference evidence="2 3" key="1">
    <citation type="submission" date="2019-10" db="EMBL/GenBank/DDBJ databases">
        <authorList>
            <person name="Palmer J.M."/>
        </authorList>
    </citation>
    <scope>NUCLEOTIDE SEQUENCE [LARGE SCALE GENOMIC DNA]</scope>
    <source>
        <strain evidence="2 3">TWF506</strain>
    </source>
</reference>
<name>A0AAN8NL59_9PEZI</name>
<proteinExistence type="predicted"/>
<gene>
    <name evidence="2" type="ORF">TWF506_008196</name>
</gene>
<protein>
    <submittedName>
        <fullName evidence="2">Uncharacterized protein</fullName>
    </submittedName>
</protein>
<evidence type="ECO:0000313" key="2">
    <source>
        <dbReference type="EMBL" id="KAK6513760.1"/>
    </source>
</evidence>
<evidence type="ECO:0000256" key="1">
    <source>
        <dbReference type="SAM" id="MobiDB-lite"/>
    </source>
</evidence>
<keyword evidence="3" id="KW-1185">Reference proteome</keyword>
<sequence length="282" mass="31140">MFKGNRSPTEYDSTSKGRLTARGDAPVDNSDLYTGSGTGSDSFEDVEAGLRSGPNHSIKTIQQDSPGPILSDILSCLPPQAIQPLRTISTIYSKWIRRIMLTRIAFIALTNPSRISGAITGILGLCFAQLWLGGNEWCQKAGDSILSTFVVIAAYIKSDPVTFQLLLGDFYQRRETDARQLAGNSSTPYRSPLAHCLEPYTSPLAFCYDPVIFIPAVLMVYQKLATYFVCPGLEGRVIDAMSILTAVFTIWMLFPEFSWTYAMNGRPWTVREVYYDGIIAAA</sequence>
<accession>A0AAN8NL59</accession>
<evidence type="ECO:0000313" key="3">
    <source>
        <dbReference type="Proteomes" id="UP001307849"/>
    </source>
</evidence>
<feature type="region of interest" description="Disordered" evidence="1">
    <location>
        <begin position="1"/>
        <end position="49"/>
    </location>
</feature>
<dbReference type="EMBL" id="JAVHJM010000005">
    <property type="protein sequence ID" value="KAK6513760.1"/>
    <property type="molecule type" value="Genomic_DNA"/>
</dbReference>
<organism evidence="2 3">
    <name type="scientific">Arthrobotrys conoides</name>
    <dbReference type="NCBI Taxonomy" id="74498"/>
    <lineage>
        <taxon>Eukaryota</taxon>
        <taxon>Fungi</taxon>
        <taxon>Dikarya</taxon>
        <taxon>Ascomycota</taxon>
        <taxon>Pezizomycotina</taxon>
        <taxon>Orbiliomycetes</taxon>
        <taxon>Orbiliales</taxon>
        <taxon>Orbiliaceae</taxon>
        <taxon>Arthrobotrys</taxon>
    </lineage>
</organism>
<dbReference type="Proteomes" id="UP001307849">
    <property type="component" value="Unassembled WGS sequence"/>
</dbReference>
<comment type="caution">
    <text evidence="2">The sequence shown here is derived from an EMBL/GenBank/DDBJ whole genome shotgun (WGS) entry which is preliminary data.</text>
</comment>
<dbReference type="AlphaFoldDB" id="A0AAN8NL59"/>